<dbReference type="AlphaFoldDB" id="A0A6J2WII5"/>
<dbReference type="SUPFAM" id="SSF53474">
    <property type="entry name" value="alpha/beta-Hydrolases"/>
    <property type="match status" value="1"/>
</dbReference>
<name>A0A6J2WII5_CHACN</name>
<protein>
    <submittedName>
        <fullName evidence="3">Testis-expressed protein 30</fullName>
    </submittedName>
</protein>
<dbReference type="PANTHER" id="PTHR13136:SF11">
    <property type="entry name" value="TESTIS-EXPRESSED PROTEIN 30"/>
    <property type="match status" value="1"/>
</dbReference>
<dbReference type="InterPro" id="IPR026555">
    <property type="entry name" value="NSL3/Tex30"/>
</dbReference>
<evidence type="ECO:0000259" key="1">
    <source>
        <dbReference type="Pfam" id="PF20408"/>
    </source>
</evidence>
<dbReference type="Pfam" id="PF20408">
    <property type="entry name" value="Abhydrolase_11"/>
    <property type="match status" value="1"/>
</dbReference>
<accession>A0A6J2WII5</accession>
<keyword evidence="2" id="KW-1185">Reference proteome</keyword>
<dbReference type="Gene3D" id="3.40.50.1820">
    <property type="entry name" value="alpha/beta hydrolase"/>
    <property type="match status" value="1"/>
</dbReference>
<dbReference type="RefSeq" id="XP_030643141.1">
    <property type="nucleotide sequence ID" value="XM_030787281.1"/>
</dbReference>
<gene>
    <name evidence="3" type="primary">tex30</name>
</gene>
<dbReference type="Proteomes" id="UP000504632">
    <property type="component" value="Chromosome 10"/>
</dbReference>
<evidence type="ECO:0000313" key="3">
    <source>
        <dbReference type="RefSeq" id="XP_030643141.1"/>
    </source>
</evidence>
<sequence>MNFRHLMSLAHSVARSGFLCLRFTCKGLNLTYRVSAYRAVVEYLKALEKFPVKNIFLGGRSMGARAAVALARQLCAEDEEAVQGVLCVSFPLHPPGQTHMYSQRSGDLQALSHVPVLFVSGTADNMCEQKLLEKVVAQIKTSSAVHWVEGASHGLTVTGRNEELVLTEVNSVILAWIQEHV</sequence>
<organism evidence="2 3">
    <name type="scientific">Chanos chanos</name>
    <name type="common">Milkfish</name>
    <name type="synonym">Mugil chanos</name>
    <dbReference type="NCBI Taxonomy" id="29144"/>
    <lineage>
        <taxon>Eukaryota</taxon>
        <taxon>Metazoa</taxon>
        <taxon>Chordata</taxon>
        <taxon>Craniata</taxon>
        <taxon>Vertebrata</taxon>
        <taxon>Euteleostomi</taxon>
        <taxon>Actinopterygii</taxon>
        <taxon>Neopterygii</taxon>
        <taxon>Teleostei</taxon>
        <taxon>Ostariophysi</taxon>
        <taxon>Gonorynchiformes</taxon>
        <taxon>Chanidae</taxon>
        <taxon>Chanos</taxon>
    </lineage>
</organism>
<feature type="domain" description="KANL3/Tex30 alpha/beta hydrolase-like" evidence="1">
    <location>
        <begin position="40"/>
        <end position="177"/>
    </location>
</feature>
<dbReference type="OrthoDB" id="6415022at2759"/>
<reference evidence="3" key="1">
    <citation type="submission" date="2025-08" db="UniProtKB">
        <authorList>
            <consortium name="RefSeq"/>
        </authorList>
    </citation>
    <scope>IDENTIFICATION</scope>
</reference>
<dbReference type="InterPro" id="IPR046879">
    <property type="entry name" value="KANL3/Tex30_Abhydrolase"/>
</dbReference>
<proteinExistence type="predicted"/>
<dbReference type="CTD" id="93081"/>
<evidence type="ECO:0000313" key="2">
    <source>
        <dbReference type="Proteomes" id="UP000504632"/>
    </source>
</evidence>
<dbReference type="GeneID" id="115823243"/>
<dbReference type="InterPro" id="IPR029058">
    <property type="entry name" value="AB_hydrolase_fold"/>
</dbReference>
<dbReference type="InParanoid" id="A0A6J2WII5"/>
<dbReference type="PANTHER" id="PTHR13136">
    <property type="entry name" value="TESTIS DEVELOPMENT PROTEIN PRTD"/>
    <property type="match status" value="1"/>
</dbReference>